<evidence type="ECO:0000256" key="8">
    <source>
        <dbReference type="ARBA" id="ARBA00022737"/>
    </source>
</evidence>
<dbReference type="FunFam" id="3.40.50.1460:FF:000008">
    <property type="entry name" value="caspase-8 isoform X1"/>
    <property type="match status" value="1"/>
</dbReference>
<dbReference type="EC" id="3.4.22.61" evidence="14"/>
<organism evidence="21 22">
    <name type="scientific">Astyanax mexicanus</name>
    <name type="common">Blind cave fish</name>
    <name type="synonym">Astyanax fasciatus mexicanus</name>
    <dbReference type="NCBI Taxonomy" id="7994"/>
    <lineage>
        <taxon>Eukaryota</taxon>
        <taxon>Metazoa</taxon>
        <taxon>Chordata</taxon>
        <taxon>Craniata</taxon>
        <taxon>Vertebrata</taxon>
        <taxon>Euteleostomi</taxon>
        <taxon>Actinopterygii</taxon>
        <taxon>Neopterygii</taxon>
        <taxon>Teleostei</taxon>
        <taxon>Ostariophysi</taxon>
        <taxon>Characiformes</taxon>
        <taxon>Characoidei</taxon>
        <taxon>Acestrorhamphidae</taxon>
        <taxon>Acestrorhamphinae</taxon>
        <taxon>Astyanax</taxon>
    </lineage>
</organism>
<keyword evidence="8" id="KW-0677">Repeat</keyword>
<dbReference type="GO" id="GO:0004197">
    <property type="term" value="F:cysteine-type endopeptidase activity"/>
    <property type="evidence" value="ECO:0007669"/>
    <property type="project" value="InterPro"/>
</dbReference>
<evidence type="ECO:0000256" key="7">
    <source>
        <dbReference type="ARBA" id="ARBA00022703"/>
    </source>
</evidence>
<dbReference type="Gene3D" id="3.40.50.1460">
    <property type="match status" value="1"/>
</dbReference>
<evidence type="ECO:0000256" key="2">
    <source>
        <dbReference type="ARBA" id="ARBA00004496"/>
    </source>
</evidence>
<evidence type="ECO:0000256" key="10">
    <source>
        <dbReference type="ARBA" id="ARBA00022807"/>
    </source>
</evidence>
<evidence type="ECO:0000256" key="17">
    <source>
        <dbReference type="RuleBase" id="RU003971"/>
    </source>
</evidence>
<dbReference type="GO" id="GO:0005886">
    <property type="term" value="C:plasma membrane"/>
    <property type="evidence" value="ECO:0007669"/>
    <property type="project" value="UniProtKB-ARBA"/>
</dbReference>
<feature type="active site" evidence="16">
    <location>
        <position position="200"/>
    </location>
</feature>
<dbReference type="AlphaFoldDB" id="A0A3B1K1B8"/>
<dbReference type="CDD" id="cd01671">
    <property type="entry name" value="CARD"/>
    <property type="match status" value="1"/>
</dbReference>
<feature type="domain" description="Caspase family p20" evidence="19">
    <location>
        <begin position="117"/>
        <end position="247"/>
    </location>
</feature>
<proteinExistence type="inferred from homology"/>
<evidence type="ECO:0000256" key="15">
    <source>
        <dbReference type="ARBA" id="ARBA00068172"/>
    </source>
</evidence>
<dbReference type="PROSITE" id="PS50208">
    <property type="entry name" value="CASPASE_P20"/>
    <property type="match status" value="1"/>
</dbReference>
<evidence type="ECO:0000256" key="3">
    <source>
        <dbReference type="ARBA" id="ARBA00010134"/>
    </source>
</evidence>
<evidence type="ECO:0000256" key="1">
    <source>
        <dbReference type="ARBA" id="ARBA00004123"/>
    </source>
</evidence>
<comment type="catalytic activity">
    <reaction evidence="13">
        <text>Strict requirement for Asp at position P1 and has a preferred cleavage sequence of (Leu/Asp/Val)-Glu-Thr-Asp-|-(Gly/Ser/Ala).</text>
        <dbReference type="EC" id="3.4.22.61"/>
    </reaction>
</comment>
<dbReference type="STRING" id="7994.ENSAMXP00000047880"/>
<dbReference type="GO" id="GO:0043065">
    <property type="term" value="P:positive regulation of apoptotic process"/>
    <property type="evidence" value="ECO:0007669"/>
    <property type="project" value="UniProtKB-ARBA"/>
</dbReference>
<evidence type="ECO:0000256" key="14">
    <source>
        <dbReference type="ARBA" id="ARBA00066479"/>
    </source>
</evidence>
<dbReference type="GO" id="GO:0006915">
    <property type="term" value="P:apoptotic process"/>
    <property type="evidence" value="ECO:0007669"/>
    <property type="project" value="UniProtKB-KW"/>
</dbReference>
<dbReference type="SUPFAM" id="SSF52129">
    <property type="entry name" value="Caspase-like"/>
    <property type="match status" value="1"/>
</dbReference>
<feature type="domain" description="Caspase family p10" evidence="18">
    <location>
        <begin position="281"/>
        <end position="376"/>
    </location>
</feature>
<dbReference type="SUPFAM" id="SSF47986">
    <property type="entry name" value="DEATH domain"/>
    <property type="match status" value="1"/>
</dbReference>
<protein>
    <recommendedName>
        <fullName evidence="15">Caspase-8</fullName>
        <ecNumber evidence="14">3.4.22.61</ecNumber>
    </recommendedName>
</protein>
<dbReference type="GO" id="GO:0005634">
    <property type="term" value="C:nucleus"/>
    <property type="evidence" value="ECO:0007669"/>
    <property type="project" value="UniProtKB-SubCell"/>
</dbReference>
<comment type="similarity">
    <text evidence="3 17">Belongs to the peptidase C14A family.</text>
</comment>
<keyword evidence="4" id="KW-0963">Cytoplasm</keyword>
<dbReference type="InterPro" id="IPR011029">
    <property type="entry name" value="DEATH-like_dom_sf"/>
</dbReference>
<keyword evidence="22" id="KW-1185">Reference proteome</keyword>
<keyword evidence="6" id="KW-0645">Protease</keyword>
<evidence type="ECO:0000259" key="19">
    <source>
        <dbReference type="PROSITE" id="PS50208"/>
    </source>
</evidence>
<dbReference type="GO" id="GO:0005737">
    <property type="term" value="C:cytoplasm"/>
    <property type="evidence" value="ECO:0007669"/>
    <property type="project" value="UniProtKB-SubCell"/>
</dbReference>
<dbReference type="InterPro" id="IPR015917">
    <property type="entry name" value="Pept_C14A"/>
</dbReference>
<evidence type="ECO:0000256" key="6">
    <source>
        <dbReference type="ARBA" id="ARBA00022670"/>
    </source>
</evidence>
<dbReference type="InterPro" id="IPR029030">
    <property type="entry name" value="Caspase-like_dom_sf"/>
</dbReference>
<dbReference type="Proteomes" id="UP000018467">
    <property type="component" value="Unassembled WGS sequence"/>
</dbReference>
<dbReference type="PIRSF" id="PIRSF038001">
    <property type="entry name" value="Caspase_ICE"/>
    <property type="match status" value="1"/>
</dbReference>
<evidence type="ECO:0000259" key="20">
    <source>
        <dbReference type="PROSITE" id="PS50209"/>
    </source>
</evidence>
<evidence type="ECO:0000256" key="9">
    <source>
        <dbReference type="ARBA" id="ARBA00022801"/>
    </source>
</evidence>
<dbReference type="InterPro" id="IPR001309">
    <property type="entry name" value="Pept_C14_p20"/>
</dbReference>
<dbReference type="CDD" id="cd00032">
    <property type="entry name" value="CASc"/>
    <property type="match status" value="1"/>
</dbReference>
<evidence type="ECO:0000259" key="18">
    <source>
        <dbReference type="PROSITE" id="PS50207"/>
    </source>
</evidence>
<dbReference type="GeneTree" id="ENSGT00940000164225"/>
<dbReference type="InterPro" id="IPR011600">
    <property type="entry name" value="Pept_C14_caspase"/>
</dbReference>
<dbReference type="Bgee" id="ENSAMXG00000029860">
    <property type="expression patterns" value="Expressed in pharyngeal gill and 12 other cell types or tissues"/>
</dbReference>
<dbReference type="PROSITE" id="PS01121">
    <property type="entry name" value="CASPASE_HIS"/>
    <property type="match status" value="1"/>
</dbReference>
<dbReference type="PROSITE" id="PS50207">
    <property type="entry name" value="CASPASE_P10"/>
    <property type="match status" value="1"/>
</dbReference>
<dbReference type="PRINTS" id="PR00376">
    <property type="entry name" value="IL1BCENZYME"/>
</dbReference>
<reference evidence="22" key="2">
    <citation type="journal article" date="2014" name="Nat. Commun.">
        <title>The cavefish genome reveals candidate genes for eye loss.</title>
        <authorList>
            <person name="McGaugh S.E."/>
            <person name="Gross J.B."/>
            <person name="Aken B."/>
            <person name="Blin M."/>
            <person name="Borowsky R."/>
            <person name="Chalopin D."/>
            <person name="Hinaux H."/>
            <person name="Jeffery W.R."/>
            <person name="Keene A."/>
            <person name="Ma L."/>
            <person name="Minx P."/>
            <person name="Murphy D."/>
            <person name="O'Quin K.E."/>
            <person name="Retaux S."/>
            <person name="Rohner N."/>
            <person name="Searle S.M."/>
            <person name="Stahl B.A."/>
            <person name="Tabin C."/>
            <person name="Volff J.N."/>
            <person name="Yoshizawa M."/>
            <person name="Warren W.C."/>
        </authorList>
    </citation>
    <scope>NUCLEOTIDE SEQUENCE [LARGE SCALE GENOMIC DNA]</scope>
    <source>
        <strain evidence="22">female</strain>
    </source>
</reference>
<dbReference type="Ensembl" id="ENSAMXT00000035462.1">
    <property type="protein sequence ID" value="ENSAMXP00000047880.1"/>
    <property type="gene ID" value="ENSAMXG00000029860.1"/>
</dbReference>
<evidence type="ECO:0000256" key="12">
    <source>
        <dbReference type="ARBA" id="ARBA00023242"/>
    </source>
</evidence>
<evidence type="ECO:0000256" key="4">
    <source>
        <dbReference type="ARBA" id="ARBA00022490"/>
    </source>
</evidence>
<dbReference type="GO" id="GO:0006508">
    <property type="term" value="P:proteolysis"/>
    <property type="evidence" value="ECO:0007669"/>
    <property type="project" value="UniProtKB-KW"/>
</dbReference>
<dbReference type="PANTHER" id="PTHR48169">
    <property type="entry name" value="DED DOMAIN-CONTAINING PROTEIN"/>
    <property type="match status" value="1"/>
</dbReference>
<dbReference type="InterPro" id="IPR001315">
    <property type="entry name" value="CARD"/>
</dbReference>
<dbReference type="PROSITE" id="PS50209">
    <property type="entry name" value="CARD"/>
    <property type="match status" value="1"/>
</dbReference>
<evidence type="ECO:0000256" key="11">
    <source>
        <dbReference type="ARBA" id="ARBA00023145"/>
    </source>
</evidence>
<dbReference type="GO" id="GO:0032991">
    <property type="term" value="C:protein-containing complex"/>
    <property type="evidence" value="ECO:0007669"/>
    <property type="project" value="UniProtKB-ARBA"/>
</dbReference>
<comment type="subcellular location">
    <subcellularLocation>
        <location evidence="2">Cytoplasm</location>
    </subcellularLocation>
    <subcellularLocation>
        <location evidence="1">Nucleus</location>
    </subcellularLocation>
</comment>
<dbReference type="InterPro" id="IPR016129">
    <property type="entry name" value="Caspase_his_AS"/>
</dbReference>
<name>A0A3B1K1B8_ASTMX</name>
<keyword evidence="7" id="KW-0053">Apoptosis</keyword>
<evidence type="ECO:0000256" key="13">
    <source>
        <dbReference type="ARBA" id="ARBA00051626"/>
    </source>
</evidence>
<reference evidence="22" key="1">
    <citation type="submission" date="2013-03" db="EMBL/GenBank/DDBJ databases">
        <authorList>
            <person name="Jeffery W."/>
            <person name="Warren W."/>
            <person name="Wilson R.K."/>
        </authorList>
    </citation>
    <scope>NUCLEOTIDE SEQUENCE</scope>
    <source>
        <strain evidence="22">female</strain>
    </source>
</reference>
<dbReference type="SMART" id="SM00115">
    <property type="entry name" value="CASc"/>
    <property type="match status" value="1"/>
</dbReference>
<evidence type="ECO:0000313" key="22">
    <source>
        <dbReference type="Proteomes" id="UP000018467"/>
    </source>
</evidence>
<keyword evidence="11" id="KW-0865">Zymogen</keyword>
<dbReference type="InParanoid" id="A0A3B1K1B8"/>
<feature type="active site" evidence="16">
    <location>
        <position position="243"/>
    </location>
</feature>
<accession>A0A3B1K1B8</accession>
<reference evidence="21" key="3">
    <citation type="submission" date="2025-08" db="UniProtKB">
        <authorList>
            <consortium name="Ensembl"/>
        </authorList>
    </citation>
    <scope>IDENTIFICATION</scope>
</reference>
<dbReference type="InterPro" id="IPR002138">
    <property type="entry name" value="Pept_C14_p10"/>
</dbReference>
<keyword evidence="9" id="KW-0378">Hydrolase</keyword>
<sequence>METLRGNKVFLIDTLSVDSERLLQFAEQNGIITGREYNNLNHTSHTDEKKITNLLDRVRGKGKETSDKFVELLKNEDLQETFPNLKKLFTPAPLVTQQAGPATPSNEIGEYTMSKIPRGDCVIINNMDFEENNKKNVKPQLQYRTGSDKDKESLEEVFTWLGFTVEVHTNKTAKQMKDILNKFGQKTHEGDCFVCCILSHGCAEGVYGTDGGVVSSEDIFGPFRGLCCPSLAKKPKAFFIQACRGKDYQLPVQVEADSVEMDEIEDEDEEEFDEIEIDADPMMTIPNDADFFVARSTVKGFFSFRNTMLGSWFIQSLCEQLKKFCPRGEDIQHILTCVNKEVSGKAARVIIKHKFVTAKQMPVQKVTLLKKLVFREPI</sequence>
<dbReference type="Pfam" id="PF00619">
    <property type="entry name" value="CARD"/>
    <property type="match status" value="1"/>
</dbReference>
<dbReference type="Pfam" id="PF00656">
    <property type="entry name" value="Peptidase_C14"/>
    <property type="match status" value="1"/>
</dbReference>
<evidence type="ECO:0000313" key="21">
    <source>
        <dbReference type="Ensembl" id="ENSAMXP00000047880.1"/>
    </source>
</evidence>
<dbReference type="PANTHER" id="PTHR48169:SF7">
    <property type="entry name" value="CASPASE 10"/>
    <property type="match status" value="1"/>
</dbReference>
<evidence type="ECO:0000256" key="16">
    <source>
        <dbReference type="PIRSR" id="PIRSR038001-1"/>
    </source>
</evidence>
<reference evidence="21" key="4">
    <citation type="submission" date="2025-09" db="UniProtKB">
        <authorList>
            <consortium name="Ensembl"/>
        </authorList>
    </citation>
    <scope>IDENTIFICATION</scope>
</reference>
<keyword evidence="10" id="KW-0788">Thiol protease</keyword>
<evidence type="ECO:0000256" key="5">
    <source>
        <dbReference type="ARBA" id="ARBA00022553"/>
    </source>
</evidence>
<keyword evidence="5" id="KW-0597">Phosphoprotein</keyword>
<dbReference type="Gene3D" id="1.10.533.10">
    <property type="entry name" value="Death Domain, Fas"/>
    <property type="match status" value="1"/>
</dbReference>
<feature type="domain" description="CARD" evidence="20">
    <location>
        <begin position="1"/>
        <end position="77"/>
    </location>
</feature>
<dbReference type="GO" id="GO:0051604">
    <property type="term" value="P:protein maturation"/>
    <property type="evidence" value="ECO:0007669"/>
    <property type="project" value="UniProtKB-ARBA"/>
</dbReference>
<keyword evidence="12" id="KW-0539">Nucleus</keyword>